<keyword evidence="4 12" id="KW-0547">Nucleotide-binding</keyword>
<dbReference type="PANTHER" id="PTHR11956">
    <property type="entry name" value="ARGINYL-TRNA SYNTHETASE"/>
    <property type="match status" value="1"/>
</dbReference>
<dbReference type="EMBL" id="UYRX01000152">
    <property type="protein sequence ID" value="VDK75676.1"/>
    <property type="molecule type" value="Genomic_DNA"/>
</dbReference>
<gene>
    <name evidence="14" type="ORF">NLS_LOCUS3017</name>
</gene>
<evidence type="ECO:0000256" key="3">
    <source>
        <dbReference type="ARBA" id="ARBA00022598"/>
    </source>
</evidence>
<reference evidence="14 15" key="1">
    <citation type="submission" date="2018-08" db="EMBL/GenBank/DDBJ databases">
        <authorList>
            <person name="Laetsch R D."/>
            <person name="Stevens L."/>
            <person name="Kumar S."/>
            <person name="Blaxter L. M."/>
        </authorList>
    </citation>
    <scope>NUCLEOTIDE SEQUENCE [LARGE SCALE GENOMIC DNA]</scope>
</reference>
<keyword evidence="7 12" id="KW-0030">Aminoacyl-tRNA synthetase</keyword>
<dbReference type="EC" id="6.1.1.19" evidence="2"/>
<dbReference type="FunFam" id="1.10.730.10:FF:000006">
    <property type="entry name" value="Arginyl-tRNA synthetase 2, mitochondrial"/>
    <property type="match status" value="1"/>
</dbReference>
<comment type="function">
    <text evidence="11">Catalyzes the attachment of arginine to tRNA(Arg) in a two-step reaction: arginine is first activated by ATP to form Arg-AMP and then transferred to the acceptor end of tRNA(Arg).</text>
</comment>
<dbReference type="GO" id="GO:0006420">
    <property type="term" value="P:arginyl-tRNA aminoacylation"/>
    <property type="evidence" value="ECO:0007669"/>
    <property type="project" value="InterPro"/>
</dbReference>
<dbReference type="Pfam" id="PF00750">
    <property type="entry name" value="tRNA-synt_1d"/>
    <property type="match status" value="1"/>
</dbReference>
<keyword evidence="3 12" id="KW-0436">Ligase</keyword>
<keyword evidence="15" id="KW-1185">Reference proteome</keyword>
<dbReference type="PROSITE" id="PS00178">
    <property type="entry name" value="AA_TRNA_LIGASE_I"/>
    <property type="match status" value="1"/>
</dbReference>
<keyword evidence="5 12" id="KW-0067">ATP-binding</keyword>
<evidence type="ECO:0000256" key="7">
    <source>
        <dbReference type="ARBA" id="ARBA00023146"/>
    </source>
</evidence>
<dbReference type="Proteomes" id="UP000277928">
    <property type="component" value="Unassembled WGS sequence"/>
</dbReference>
<dbReference type="OMA" id="YEFKWER"/>
<evidence type="ECO:0000313" key="14">
    <source>
        <dbReference type="EMBL" id="VDK75676.1"/>
    </source>
</evidence>
<dbReference type="Gene3D" id="1.10.730.10">
    <property type="entry name" value="Isoleucyl-tRNA Synthetase, Domain 1"/>
    <property type="match status" value="1"/>
</dbReference>
<dbReference type="GO" id="GO:0032543">
    <property type="term" value="P:mitochondrial translation"/>
    <property type="evidence" value="ECO:0007669"/>
    <property type="project" value="TreeGrafter"/>
</dbReference>
<evidence type="ECO:0000313" key="15">
    <source>
        <dbReference type="Proteomes" id="UP000277928"/>
    </source>
</evidence>
<proteinExistence type="inferred from homology"/>
<evidence type="ECO:0000256" key="6">
    <source>
        <dbReference type="ARBA" id="ARBA00022917"/>
    </source>
</evidence>
<comment type="catalytic activity">
    <reaction evidence="10">
        <text>tRNA(Arg) + L-arginine + ATP = L-arginyl-tRNA(Arg) + AMP + diphosphate</text>
        <dbReference type="Rhea" id="RHEA:20301"/>
        <dbReference type="Rhea" id="RHEA-COMP:9658"/>
        <dbReference type="Rhea" id="RHEA-COMP:9673"/>
        <dbReference type="ChEBI" id="CHEBI:30616"/>
        <dbReference type="ChEBI" id="CHEBI:32682"/>
        <dbReference type="ChEBI" id="CHEBI:33019"/>
        <dbReference type="ChEBI" id="CHEBI:78442"/>
        <dbReference type="ChEBI" id="CHEBI:78513"/>
        <dbReference type="ChEBI" id="CHEBI:456215"/>
        <dbReference type="EC" id="6.1.1.19"/>
    </reaction>
</comment>
<accession>A0A3P6SLD5</accession>
<evidence type="ECO:0000256" key="9">
    <source>
        <dbReference type="ARBA" id="ARBA00039495"/>
    </source>
</evidence>
<evidence type="ECO:0000256" key="10">
    <source>
        <dbReference type="ARBA" id="ARBA00049339"/>
    </source>
</evidence>
<dbReference type="SUPFAM" id="SSF47323">
    <property type="entry name" value="Anticodon-binding domain of a subclass of class I aminoacyl-tRNA synthetases"/>
    <property type="match status" value="1"/>
</dbReference>
<sequence length="500" mass="57244">MLHVVDLSMKRFVYEMWRDENLAATLLQKLVKNKKSIVIDYSSPNIAKQFHVGNFRSTIIGRYIDTINRIAGNKVTSINYIGDWGLQFALIAAYWPMIKPSQEEWSAWNVMQKFTVLARCYVEANKLAAHSSSFMQGAHDILANMENSLLTANSNEHLLFWQDVRQLSHEQLRSFYRRINLSMDVEFFESDFVFSAHQLIHRMLREGQAENGSDGVVSVRCKEQDMPIIIRRSNNTTLYLSRDLASVLLREQLYAADEYLYVVDHAQRQHFTNLKHLLNAIGRNDIGNKIQHVSFGRVKGLSTRLGEVALVSKILDHGSELAKSFVIKSKTIKISQNEIPQVAANLSLGTMIVDDLKRARSTDYLFSFDKAFQVNQNNALLLQTKHSRLMSIEERNHSLKQSLIQGFEGDFETNETSWRLLNQFKAFPDALFASYQEMEPCRLTVYLLQLANVVGFASSTLRISNEPLEVAIPRFLLLSTARKILSNGMRLLGIEPLEKM</sequence>
<dbReference type="OrthoDB" id="68056at2759"/>
<keyword evidence="6 12" id="KW-0648">Protein biosynthesis</keyword>
<dbReference type="GO" id="GO:0005524">
    <property type="term" value="F:ATP binding"/>
    <property type="evidence" value="ECO:0007669"/>
    <property type="project" value="UniProtKB-KW"/>
</dbReference>
<evidence type="ECO:0000256" key="11">
    <source>
        <dbReference type="ARBA" id="ARBA00049595"/>
    </source>
</evidence>
<evidence type="ECO:0000256" key="12">
    <source>
        <dbReference type="RuleBase" id="RU363038"/>
    </source>
</evidence>
<dbReference type="PANTHER" id="PTHR11956:SF11">
    <property type="entry name" value="ARGININE--TRNA LIGASE, MITOCHONDRIAL-RELATED"/>
    <property type="match status" value="1"/>
</dbReference>
<name>A0A3P6SLD5_LITSI</name>
<comment type="similarity">
    <text evidence="1 12">Belongs to the class-I aminoacyl-tRNA synthetase family.</text>
</comment>
<dbReference type="Pfam" id="PF05746">
    <property type="entry name" value="DALR_1"/>
    <property type="match status" value="1"/>
</dbReference>
<organism evidence="14 15">
    <name type="scientific">Litomosoides sigmodontis</name>
    <name type="common">Filarial nematode worm</name>
    <dbReference type="NCBI Taxonomy" id="42156"/>
    <lineage>
        <taxon>Eukaryota</taxon>
        <taxon>Metazoa</taxon>
        <taxon>Ecdysozoa</taxon>
        <taxon>Nematoda</taxon>
        <taxon>Chromadorea</taxon>
        <taxon>Rhabditida</taxon>
        <taxon>Spirurina</taxon>
        <taxon>Spiruromorpha</taxon>
        <taxon>Filarioidea</taxon>
        <taxon>Onchocercidae</taxon>
        <taxon>Litomosoides</taxon>
    </lineage>
</organism>
<dbReference type="InterPro" id="IPR035684">
    <property type="entry name" value="ArgRS_core"/>
</dbReference>
<evidence type="ECO:0000256" key="8">
    <source>
        <dbReference type="ARBA" id="ARBA00033033"/>
    </source>
</evidence>
<dbReference type="GO" id="GO:0004814">
    <property type="term" value="F:arginine-tRNA ligase activity"/>
    <property type="evidence" value="ECO:0007669"/>
    <property type="project" value="UniProtKB-EC"/>
</dbReference>
<feature type="domain" description="DALR anticodon binding" evidence="13">
    <location>
        <begin position="382"/>
        <end position="500"/>
    </location>
</feature>
<protein>
    <recommendedName>
        <fullName evidence="9">Probable arginine--tRNA ligase, mitochondrial</fullName>
        <ecNumber evidence="2">6.1.1.19</ecNumber>
    </recommendedName>
    <alternativeName>
        <fullName evidence="8">Arginyl-tRNA synthetase</fullName>
    </alternativeName>
</protein>
<dbReference type="InterPro" id="IPR008909">
    <property type="entry name" value="DALR_anticod-bd"/>
</dbReference>
<evidence type="ECO:0000256" key="1">
    <source>
        <dbReference type="ARBA" id="ARBA00005594"/>
    </source>
</evidence>
<evidence type="ECO:0000259" key="13">
    <source>
        <dbReference type="SMART" id="SM00836"/>
    </source>
</evidence>
<dbReference type="InterPro" id="IPR009080">
    <property type="entry name" value="tRNAsynth_Ia_anticodon-bd"/>
</dbReference>
<dbReference type="PRINTS" id="PR01038">
    <property type="entry name" value="TRNASYNTHARG"/>
</dbReference>
<dbReference type="SUPFAM" id="SSF52374">
    <property type="entry name" value="Nucleotidylyl transferase"/>
    <property type="match status" value="1"/>
</dbReference>
<evidence type="ECO:0000256" key="5">
    <source>
        <dbReference type="ARBA" id="ARBA00022840"/>
    </source>
</evidence>
<dbReference type="InterPro" id="IPR001278">
    <property type="entry name" value="Arg-tRNA-ligase"/>
</dbReference>
<dbReference type="GO" id="GO:0005739">
    <property type="term" value="C:mitochondrion"/>
    <property type="evidence" value="ECO:0007669"/>
    <property type="project" value="TreeGrafter"/>
</dbReference>
<dbReference type="STRING" id="42156.A0A3P6SLD5"/>
<dbReference type="InterPro" id="IPR001412">
    <property type="entry name" value="aa-tRNA-synth_I_CS"/>
</dbReference>
<dbReference type="NCBIfam" id="TIGR00456">
    <property type="entry name" value="argS"/>
    <property type="match status" value="1"/>
</dbReference>
<dbReference type="Gene3D" id="3.40.50.620">
    <property type="entry name" value="HUPs"/>
    <property type="match status" value="1"/>
</dbReference>
<dbReference type="AlphaFoldDB" id="A0A3P6SLD5"/>
<dbReference type="SMART" id="SM00836">
    <property type="entry name" value="DALR_1"/>
    <property type="match status" value="1"/>
</dbReference>
<evidence type="ECO:0000256" key="4">
    <source>
        <dbReference type="ARBA" id="ARBA00022741"/>
    </source>
</evidence>
<dbReference type="InterPro" id="IPR014729">
    <property type="entry name" value="Rossmann-like_a/b/a_fold"/>
</dbReference>
<evidence type="ECO:0000256" key="2">
    <source>
        <dbReference type="ARBA" id="ARBA00012837"/>
    </source>
</evidence>